<reference evidence="3 4" key="1">
    <citation type="submission" date="2015-11" db="EMBL/GenBank/DDBJ databases">
        <authorList>
            <person name="Zhang Y."/>
            <person name="Guo Z."/>
        </authorList>
    </citation>
    <scope>NUCLEOTIDE SEQUENCE [LARGE SCALE GENOMIC DNA]</scope>
    <source>
        <strain evidence="3">JGI-4</strain>
    </source>
</reference>
<keyword evidence="5" id="KW-1185">Reference proteome</keyword>
<evidence type="ECO:0000313" key="2">
    <source>
        <dbReference type="EMBL" id="CUS94863.1"/>
    </source>
</evidence>
<name>A0A0P1LEV1_9BACT</name>
<keyword evidence="1" id="KW-0472">Membrane</keyword>
<accession>A0A0N7MY57</accession>
<accession>A0A0S4MQ50</accession>
<evidence type="ECO:0000313" key="3">
    <source>
        <dbReference type="EMBL" id="CUU01028.1"/>
    </source>
</evidence>
<accession>A0A0P1M4M2</accession>
<accession>A0A0P1LQU6</accession>
<evidence type="ECO:0000313" key="4">
    <source>
        <dbReference type="Proteomes" id="UP000182011"/>
    </source>
</evidence>
<keyword evidence="1" id="KW-0812">Transmembrane</keyword>
<organism evidence="3 4">
    <name type="scientific">Candidatus Kryptonium thompsonii</name>
    <dbReference type="NCBI Taxonomy" id="1633631"/>
    <lineage>
        <taxon>Bacteria</taxon>
        <taxon>Pseudomonadati</taxon>
        <taxon>Candidatus Kryptoniota</taxon>
        <taxon>Candidatus Kryptonium</taxon>
    </lineage>
</organism>
<evidence type="ECO:0000313" key="5">
    <source>
        <dbReference type="Proteomes" id="UP000182200"/>
    </source>
</evidence>
<accession>A0A0P1MQ06</accession>
<dbReference type="AlphaFoldDB" id="A0A0P1LEV1"/>
<reference evidence="2 5" key="2">
    <citation type="submission" date="2015-11" db="EMBL/GenBank/DDBJ databases">
        <authorList>
            <person name="Varghese N."/>
        </authorList>
    </citation>
    <scope>NUCLEOTIDE SEQUENCE [LARGE SCALE GENOMIC DNA]</scope>
    <source>
        <strain evidence="2 5">JGI-8</strain>
    </source>
</reference>
<dbReference type="OrthoDB" id="9809696at2"/>
<accession>A0A0P1LHA6</accession>
<sequence length="86" mass="9192">MNYQRINPIALGVGLGVIEGLAIFAATIILFLQGDRGSAFLSKLFPFYTISLAGAFIGLIEGFIDGFIGGVILALVYNAILKLRKD</sequence>
<dbReference type="RefSeq" id="WP_047134648.1">
    <property type="nucleotide sequence ID" value="NZ_CZVI01000057.1"/>
</dbReference>
<accession>A0A0P1M1H2</accession>
<dbReference type="EMBL" id="CZVI01000057">
    <property type="protein sequence ID" value="CUS94863.1"/>
    <property type="molecule type" value="Genomic_DNA"/>
</dbReference>
<gene>
    <name evidence="3" type="ORF">JGI4_00161</name>
    <name evidence="2" type="ORF">JGI8_02063</name>
</gene>
<protein>
    <submittedName>
        <fullName evidence="3">Uncharacterized protein</fullName>
    </submittedName>
</protein>
<evidence type="ECO:0000256" key="1">
    <source>
        <dbReference type="SAM" id="Phobius"/>
    </source>
</evidence>
<feature type="transmembrane region" description="Helical" evidence="1">
    <location>
        <begin position="6"/>
        <end position="32"/>
    </location>
</feature>
<dbReference type="Proteomes" id="UP000182011">
    <property type="component" value="Unassembled WGS sequence"/>
</dbReference>
<dbReference type="EMBL" id="FAOP01000001">
    <property type="protein sequence ID" value="CUU01028.1"/>
    <property type="molecule type" value="Genomic_DNA"/>
</dbReference>
<keyword evidence="1" id="KW-1133">Transmembrane helix</keyword>
<dbReference type="STRING" id="1633631.GCA_001442925_00161"/>
<accession>A0A0P1LK23</accession>
<accession>A0A0P1M812</accession>
<accession>A0A0P1LEV1</accession>
<proteinExistence type="predicted"/>
<dbReference type="Proteomes" id="UP000182200">
    <property type="component" value="Unassembled WGS sequence"/>
</dbReference>
<accession>A0A0P1MHU1</accession>